<dbReference type="CDD" id="cd13901">
    <property type="entry name" value="CuRO_3_MaLCC_like"/>
    <property type="match status" value="1"/>
</dbReference>
<evidence type="ECO:0000256" key="11">
    <source>
        <dbReference type="ARBA" id="ARBA00023185"/>
    </source>
</evidence>
<reference evidence="17" key="1">
    <citation type="submission" date="2016-03" db="EMBL/GenBank/DDBJ databases">
        <authorList>
            <person name="Ploux O."/>
        </authorList>
    </citation>
    <scope>NUCLEOTIDE SEQUENCE [LARGE SCALE GENOMIC DNA]</scope>
    <source>
        <strain evidence="17">UK7</strain>
    </source>
</reference>
<keyword evidence="5" id="KW-0479">Metal-binding</keyword>
<dbReference type="GO" id="GO:0052716">
    <property type="term" value="F:hydroquinone:oxygen oxidoreductase activity"/>
    <property type="evidence" value="ECO:0007669"/>
    <property type="project" value="UniProtKB-EC"/>
</dbReference>
<evidence type="ECO:0000259" key="13">
    <source>
        <dbReference type="Pfam" id="PF00394"/>
    </source>
</evidence>
<evidence type="ECO:0000259" key="14">
    <source>
        <dbReference type="Pfam" id="PF07731"/>
    </source>
</evidence>
<evidence type="ECO:0000256" key="7">
    <source>
        <dbReference type="ARBA" id="ARBA00023002"/>
    </source>
</evidence>
<dbReference type="GO" id="GO:0005507">
    <property type="term" value="F:copper ion binding"/>
    <property type="evidence" value="ECO:0007669"/>
    <property type="project" value="InterPro"/>
</dbReference>
<comment type="cofactor">
    <cofactor evidence="2">
        <name>Cu cation</name>
        <dbReference type="ChEBI" id="CHEBI:23378"/>
    </cofactor>
</comment>
<evidence type="ECO:0000256" key="1">
    <source>
        <dbReference type="ARBA" id="ARBA00000349"/>
    </source>
</evidence>
<dbReference type="EMBL" id="FJUW01000002">
    <property type="protein sequence ID" value="CZS89253.1"/>
    <property type="molecule type" value="Genomic_DNA"/>
</dbReference>
<dbReference type="Proteomes" id="UP000178129">
    <property type="component" value="Unassembled WGS sequence"/>
</dbReference>
<dbReference type="InterPro" id="IPR011706">
    <property type="entry name" value="Cu-oxidase_C"/>
</dbReference>
<dbReference type="InterPro" id="IPR002355">
    <property type="entry name" value="Cu_oxidase_Cu_BS"/>
</dbReference>
<evidence type="ECO:0000256" key="8">
    <source>
        <dbReference type="ARBA" id="ARBA00023008"/>
    </source>
</evidence>
<keyword evidence="8" id="KW-0186">Copper</keyword>
<comment type="similarity">
    <text evidence="3">Belongs to the multicopper oxidase family.</text>
</comment>
<keyword evidence="9" id="KW-1015">Disulfide bond</keyword>
<keyword evidence="7" id="KW-0560">Oxidoreductase</keyword>
<dbReference type="PANTHER" id="PTHR11709:SF87">
    <property type="entry name" value="LACCASE"/>
    <property type="match status" value="1"/>
</dbReference>
<keyword evidence="11" id="KW-0439">Lignin degradation</keyword>
<feature type="chain" id="PRO_5009445274" description="laccase" evidence="12">
    <location>
        <begin position="23"/>
        <end position="582"/>
    </location>
</feature>
<feature type="domain" description="Plastocyanin-like" evidence="14">
    <location>
        <begin position="412"/>
        <end position="547"/>
    </location>
</feature>
<dbReference type="FunFam" id="2.60.40.420:FF:000021">
    <property type="entry name" value="Extracellular dihydrogeodin oxidase/laccase"/>
    <property type="match status" value="1"/>
</dbReference>
<comment type="catalytic activity">
    <reaction evidence="1">
        <text>4 hydroquinone + O2 = 4 benzosemiquinone + 2 H2O</text>
        <dbReference type="Rhea" id="RHEA:11276"/>
        <dbReference type="ChEBI" id="CHEBI:15377"/>
        <dbReference type="ChEBI" id="CHEBI:15379"/>
        <dbReference type="ChEBI" id="CHEBI:17594"/>
        <dbReference type="ChEBI" id="CHEBI:17977"/>
        <dbReference type="EC" id="1.10.3.2"/>
    </reaction>
</comment>
<dbReference type="InterPro" id="IPR045087">
    <property type="entry name" value="Cu-oxidase_fam"/>
</dbReference>
<protein>
    <recommendedName>
        <fullName evidence="4">laccase</fullName>
        <ecNumber evidence="4">1.10.3.2</ecNumber>
    </recommendedName>
</protein>
<dbReference type="PROSITE" id="PS00079">
    <property type="entry name" value="MULTICOPPER_OXIDASE1"/>
    <property type="match status" value="1"/>
</dbReference>
<dbReference type="Pfam" id="PF00394">
    <property type="entry name" value="Cu-oxidase"/>
    <property type="match status" value="1"/>
</dbReference>
<dbReference type="InterPro" id="IPR001117">
    <property type="entry name" value="Cu-oxidase_2nd"/>
</dbReference>
<dbReference type="Pfam" id="PF07731">
    <property type="entry name" value="Cu-oxidase_2"/>
    <property type="match status" value="1"/>
</dbReference>
<keyword evidence="17" id="KW-1185">Reference proteome</keyword>
<dbReference type="GO" id="GO:0046274">
    <property type="term" value="P:lignin catabolic process"/>
    <property type="evidence" value="ECO:0007669"/>
    <property type="project" value="UniProtKB-KW"/>
</dbReference>
<dbReference type="PROSITE" id="PS00080">
    <property type="entry name" value="MULTICOPPER_OXIDASE2"/>
    <property type="match status" value="1"/>
</dbReference>
<dbReference type="InterPro" id="IPR008972">
    <property type="entry name" value="Cupredoxin"/>
</dbReference>
<name>A0A1E1JTW4_9HELO</name>
<evidence type="ECO:0000256" key="12">
    <source>
        <dbReference type="SAM" id="SignalP"/>
    </source>
</evidence>
<feature type="signal peptide" evidence="12">
    <location>
        <begin position="1"/>
        <end position="22"/>
    </location>
</feature>
<dbReference type="FunFam" id="2.60.40.420:FF:000046">
    <property type="entry name" value="Multicopper oxidase"/>
    <property type="match status" value="1"/>
</dbReference>
<evidence type="ECO:0000313" key="16">
    <source>
        <dbReference type="EMBL" id="CZS89253.1"/>
    </source>
</evidence>
<dbReference type="Gene3D" id="2.60.40.420">
    <property type="entry name" value="Cupredoxins - blue copper proteins"/>
    <property type="match status" value="3"/>
</dbReference>
<sequence length="582" mass="63490">MWSLSTISTVLSGLLLAGRTFAAPTCNTPANRACWSNGFNINTDWEASTPSGQIRSYTFTITEHDNWVGPDGVIKKKAMLINGAFPGPVIKADWGDTINVNVINAMTTNGTSIHWHGFRQLNNCLNDGANGVTECPIAPGSSRTYSFRATQYGSSWYHSHFGSQYANGVTGTIQINGPTSLPYDIDLGVFPITDWYYGAADQIQLRVNDRNNPFIPNAPGSPPASDNVFFNGTNINPSGPGGAYYNVSITPTKRHLLRIINPSVENTFSVSLVGHQFTVVAADFVPVQSFTTSSLFLAIGQRYDVMIDANQPVGNYWFNVTMSNPICGRSNNPFPASIFRYAGAPASNPTIKGTPPVDPNCADSTNFQPIVQRQAPTTSFTPSTNGLPVTFDVTGDATTVQWKVNNSAIKVDWSRPTLQYVLEGNTSYPPEKNIIQLPNANVWSMWLVENLSPVPHPMHLHGHDFLILGRSPALAGLPAGTPRRFNPAADTSSLQTSNPLRRDVTMMPGFGWIVVAFKTDNPGAWLFHCHIAWHVSQGLSVQFLERVNNIPTAMNLAGITPTCNAWEAWYPTAPYKQYDSGL</sequence>
<organism evidence="16 17">
    <name type="scientific">Rhynchosporium graminicola</name>
    <dbReference type="NCBI Taxonomy" id="2792576"/>
    <lineage>
        <taxon>Eukaryota</taxon>
        <taxon>Fungi</taxon>
        <taxon>Dikarya</taxon>
        <taxon>Ascomycota</taxon>
        <taxon>Pezizomycotina</taxon>
        <taxon>Leotiomycetes</taxon>
        <taxon>Helotiales</taxon>
        <taxon>Ploettnerulaceae</taxon>
        <taxon>Rhynchosporium</taxon>
    </lineage>
</organism>
<dbReference type="Pfam" id="PF07732">
    <property type="entry name" value="Cu-oxidase_3"/>
    <property type="match status" value="1"/>
</dbReference>
<dbReference type="AlphaFoldDB" id="A0A1E1JTW4"/>
<feature type="domain" description="Plastocyanin-like" evidence="15">
    <location>
        <begin position="68"/>
        <end position="178"/>
    </location>
</feature>
<evidence type="ECO:0000313" key="17">
    <source>
        <dbReference type="Proteomes" id="UP000178129"/>
    </source>
</evidence>
<dbReference type="SUPFAM" id="SSF49503">
    <property type="entry name" value="Cupredoxins"/>
    <property type="match status" value="3"/>
</dbReference>
<dbReference type="EC" id="1.10.3.2" evidence="4"/>
<feature type="domain" description="Plastocyanin-like" evidence="13">
    <location>
        <begin position="189"/>
        <end position="344"/>
    </location>
</feature>
<evidence type="ECO:0000256" key="10">
    <source>
        <dbReference type="ARBA" id="ARBA00023180"/>
    </source>
</evidence>
<evidence type="ECO:0000259" key="15">
    <source>
        <dbReference type="Pfam" id="PF07732"/>
    </source>
</evidence>
<evidence type="ECO:0000256" key="5">
    <source>
        <dbReference type="ARBA" id="ARBA00022723"/>
    </source>
</evidence>
<evidence type="ECO:0000256" key="2">
    <source>
        <dbReference type="ARBA" id="ARBA00001935"/>
    </source>
</evidence>
<keyword evidence="6 12" id="KW-0732">Signal</keyword>
<keyword evidence="10" id="KW-0325">Glycoprotein</keyword>
<dbReference type="STRING" id="914237.A0A1E1JTW4"/>
<evidence type="ECO:0000256" key="4">
    <source>
        <dbReference type="ARBA" id="ARBA00012297"/>
    </source>
</evidence>
<accession>A0A1E1JTW4</accession>
<evidence type="ECO:0000256" key="6">
    <source>
        <dbReference type="ARBA" id="ARBA00022729"/>
    </source>
</evidence>
<evidence type="ECO:0000256" key="9">
    <source>
        <dbReference type="ARBA" id="ARBA00023157"/>
    </source>
</evidence>
<gene>
    <name evidence="16" type="ORF">RCO7_04751</name>
</gene>
<comment type="caution">
    <text evidence="16">The sequence shown here is derived from an EMBL/GenBank/DDBJ whole genome shotgun (WGS) entry which is preliminary data.</text>
</comment>
<dbReference type="InParanoid" id="A0A1E1JTW4"/>
<dbReference type="InterPro" id="IPR011707">
    <property type="entry name" value="Cu-oxidase-like_N"/>
</dbReference>
<dbReference type="PANTHER" id="PTHR11709">
    <property type="entry name" value="MULTI-COPPER OXIDASE"/>
    <property type="match status" value="1"/>
</dbReference>
<dbReference type="CDD" id="cd13854">
    <property type="entry name" value="CuRO_1_MaLCC_like"/>
    <property type="match status" value="1"/>
</dbReference>
<evidence type="ECO:0000256" key="3">
    <source>
        <dbReference type="ARBA" id="ARBA00010609"/>
    </source>
</evidence>
<dbReference type="InterPro" id="IPR033138">
    <property type="entry name" value="Cu_oxidase_CS"/>
</dbReference>
<proteinExistence type="inferred from homology"/>